<proteinExistence type="predicted"/>
<sequence>MKGVVVTFAILFMPFILCSYVRSSEERSQVGYSVFCVCWNIRNHEKAPLPPSLVCLSREFFFRQCVYSNHHGLHVKSNTQSPECVHANRFVMLPKVSHSISVTPYMILETMRISNPHIHTRIHHADDHVHNYIHRAPSTSIISIIKH</sequence>
<reference evidence="2" key="1">
    <citation type="submission" date="2018-01" db="EMBL/GenBank/DDBJ databases">
        <title>An insight into the sialome of Amazonian anophelines.</title>
        <authorList>
            <person name="Ribeiro J.M."/>
            <person name="Scarpassa V."/>
            <person name="Calvo E."/>
        </authorList>
    </citation>
    <scope>NUCLEOTIDE SEQUENCE</scope>
</reference>
<keyword evidence="1" id="KW-0732">Signal</keyword>
<evidence type="ECO:0000313" key="2">
    <source>
        <dbReference type="EMBL" id="MBW73402.1"/>
    </source>
</evidence>
<dbReference type="EMBL" id="GGFL01009224">
    <property type="protein sequence ID" value="MBW73402.1"/>
    <property type="molecule type" value="Transcribed_RNA"/>
</dbReference>
<feature type="chain" id="PRO_5014720930" evidence="1">
    <location>
        <begin position="24"/>
        <end position="147"/>
    </location>
</feature>
<dbReference type="AlphaFoldDB" id="A0A2M4D751"/>
<feature type="signal peptide" evidence="1">
    <location>
        <begin position="1"/>
        <end position="23"/>
    </location>
</feature>
<protein>
    <submittedName>
        <fullName evidence="2">Putative secreted protein</fullName>
    </submittedName>
</protein>
<organism evidence="2">
    <name type="scientific">Anopheles darlingi</name>
    <name type="common">Mosquito</name>
    <dbReference type="NCBI Taxonomy" id="43151"/>
    <lineage>
        <taxon>Eukaryota</taxon>
        <taxon>Metazoa</taxon>
        <taxon>Ecdysozoa</taxon>
        <taxon>Arthropoda</taxon>
        <taxon>Hexapoda</taxon>
        <taxon>Insecta</taxon>
        <taxon>Pterygota</taxon>
        <taxon>Neoptera</taxon>
        <taxon>Endopterygota</taxon>
        <taxon>Diptera</taxon>
        <taxon>Nematocera</taxon>
        <taxon>Culicoidea</taxon>
        <taxon>Culicidae</taxon>
        <taxon>Anophelinae</taxon>
        <taxon>Anopheles</taxon>
    </lineage>
</organism>
<name>A0A2M4D751_ANODA</name>
<accession>A0A2M4D751</accession>
<evidence type="ECO:0000256" key="1">
    <source>
        <dbReference type="SAM" id="SignalP"/>
    </source>
</evidence>